<name>A0A1H3AE33_9RHOB</name>
<proteinExistence type="predicted"/>
<feature type="transmembrane region" description="Helical" evidence="1">
    <location>
        <begin position="7"/>
        <end position="32"/>
    </location>
</feature>
<dbReference type="RefSeq" id="WP_074737258.1">
    <property type="nucleotide sequence ID" value="NZ_FNNP01000004.1"/>
</dbReference>
<dbReference type="STRING" id="985054.SAMN05444358_104137"/>
<keyword evidence="3" id="KW-1185">Reference proteome</keyword>
<dbReference type="OrthoDB" id="7159403at2"/>
<evidence type="ECO:0008006" key="4">
    <source>
        <dbReference type="Google" id="ProtNLM"/>
    </source>
</evidence>
<evidence type="ECO:0000313" key="3">
    <source>
        <dbReference type="Proteomes" id="UP000183400"/>
    </source>
</evidence>
<gene>
    <name evidence="2" type="ORF">SAMN05444358_104137</name>
</gene>
<dbReference type="InterPro" id="IPR021529">
    <property type="entry name" value="DUF2798"/>
</dbReference>
<evidence type="ECO:0000313" key="2">
    <source>
        <dbReference type="EMBL" id="SDX27731.1"/>
    </source>
</evidence>
<evidence type="ECO:0000256" key="1">
    <source>
        <dbReference type="SAM" id="Phobius"/>
    </source>
</evidence>
<dbReference type="PROSITE" id="PS51257">
    <property type="entry name" value="PROKAR_LIPOPROTEIN"/>
    <property type="match status" value="1"/>
</dbReference>
<keyword evidence="1" id="KW-0472">Membrane</keyword>
<dbReference type="Pfam" id="PF11391">
    <property type="entry name" value="DUF2798"/>
    <property type="match status" value="1"/>
</dbReference>
<accession>A0A1H3AE33</accession>
<sequence>MIPARFANALFALIMSGLMSCVVTGIATVKAIGVGPSTFGDWMASWAFCWPIAFVVILTLGPAVKRMIARLVRPQS</sequence>
<organism evidence="2 3">
    <name type="scientific">Ruegeria halocynthiae</name>
    <dbReference type="NCBI Taxonomy" id="985054"/>
    <lineage>
        <taxon>Bacteria</taxon>
        <taxon>Pseudomonadati</taxon>
        <taxon>Pseudomonadota</taxon>
        <taxon>Alphaproteobacteria</taxon>
        <taxon>Rhodobacterales</taxon>
        <taxon>Roseobacteraceae</taxon>
        <taxon>Ruegeria</taxon>
    </lineage>
</organism>
<reference evidence="3" key="1">
    <citation type="submission" date="2016-10" db="EMBL/GenBank/DDBJ databases">
        <authorList>
            <person name="Varghese N."/>
            <person name="Submissions S."/>
        </authorList>
    </citation>
    <scope>NUCLEOTIDE SEQUENCE [LARGE SCALE GENOMIC DNA]</scope>
    <source>
        <strain evidence="3">DSM 27839</strain>
    </source>
</reference>
<protein>
    <recommendedName>
        <fullName evidence="4">DUF2798 domain-containing protein</fullName>
    </recommendedName>
</protein>
<keyword evidence="1" id="KW-0812">Transmembrane</keyword>
<feature type="transmembrane region" description="Helical" evidence="1">
    <location>
        <begin position="44"/>
        <end position="64"/>
    </location>
</feature>
<dbReference type="EMBL" id="FNNP01000004">
    <property type="protein sequence ID" value="SDX27731.1"/>
    <property type="molecule type" value="Genomic_DNA"/>
</dbReference>
<dbReference type="AlphaFoldDB" id="A0A1H3AE33"/>
<keyword evidence="1" id="KW-1133">Transmembrane helix</keyword>
<dbReference type="Proteomes" id="UP000183400">
    <property type="component" value="Unassembled WGS sequence"/>
</dbReference>